<dbReference type="Proteomes" id="UP000176815">
    <property type="component" value="Unassembled WGS sequence"/>
</dbReference>
<sequence>MEDQMPDFFKQVVEEMDLTEEEHQQLLKIEVLSLAEQANALAAESSLTPEYERHFLYGEASGARSEYLALVSSATERVREAWRKYLTYLVAWYENPAQSE</sequence>
<dbReference type="AlphaFoldDB" id="A0A1F4X946"/>
<accession>A0A1F4X946</accession>
<name>A0A1F4X946_UNCKA</name>
<evidence type="ECO:0000313" key="1">
    <source>
        <dbReference type="EMBL" id="OGC78217.1"/>
    </source>
</evidence>
<comment type="caution">
    <text evidence="1">The sequence shown here is derived from an EMBL/GenBank/DDBJ whole genome shotgun (WGS) entry which is preliminary data.</text>
</comment>
<evidence type="ECO:0000313" key="2">
    <source>
        <dbReference type="Proteomes" id="UP000176815"/>
    </source>
</evidence>
<proteinExistence type="predicted"/>
<protein>
    <submittedName>
        <fullName evidence="1">Uncharacterized protein</fullName>
    </submittedName>
</protein>
<reference evidence="1 2" key="1">
    <citation type="journal article" date="2016" name="Nat. Commun.">
        <title>Thousands of microbial genomes shed light on interconnected biogeochemical processes in an aquifer system.</title>
        <authorList>
            <person name="Anantharaman K."/>
            <person name="Brown C.T."/>
            <person name="Hug L.A."/>
            <person name="Sharon I."/>
            <person name="Castelle C.J."/>
            <person name="Probst A.J."/>
            <person name="Thomas B.C."/>
            <person name="Singh A."/>
            <person name="Wilkins M.J."/>
            <person name="Karaoz U."/>
            <person name="Brodie E.L."/>
            <person name="Williams K.H."/>
            <person name="Hubbard S.S."/>
            <person name="Banfield J.F."/>
        </authorList>
    </citation>
    <scope>NUCLEOTIDE SEQUENCE [LARGE SCALE GENOMIC DNA]</scope>
</reference>
<gene>
    <name evidence="1" type="ORF">A2619_02640</name>
</gene>
<dbReference type="EMBL" id="MEWG01000005">
    <property type="protein sequence ID" value="OGC78217.1"/>
    <property type="molecule type" value="Genomic_DNA"/>
</dbReference>
<organism evidence="1 2">
    <name type="scientific">candidate division WWE3 bacterium RIFOXYD1_FULL_39_9</name>
    <dbReference type="NCBI Taxonomy" id="1802649"/>
    <lineage>
        <taxon>Bacteria</taxon>
        <taxon>Katanobacteria</taxon>
    </lineage>
</organism>